<keyword evidence="2" id="KW-1185">Reference proteome</keyword>
<dbReference type="EMBL" id="JBHMEW010000048">
    <property type="protein sequence ID" value="MFB9211411.1"/>
    <property type="molecule type" value="Genomic_DNA"/>
</dbReference>
<proteinExistence type="predicted"/>
<dbReference type="Proteomes" id="UP001589654">
    <property type="component" value="Unassembled WGS sequence"/>
</dbReference>
<organism evidence="1 2">
    <name type="scientific">Echinicola jeungdonensis</name>
    <dbReference type="NCBI Taxonomy" id="709343"/>
    <lineage>
        <taxon>Bacteria</taxon>
        <taxon>Pseudomonadati</taxon>
        <taxon>Bacteroidota</taxon>
        <taxon>Cytophagia</taxon>
        <taxon>Cytophagales</taxon>
        <taxon>Cyclobacteriaceae</taxon>
        <taxon>Echinicola</taxon>
    </lineage>
</organism>
<evidence type="ECO:0000313" key="2">
    <source>
        <dbReference type="Proteomes" id="UP001589654"/>
    </source>
</evidence>
<name>A0ABV5J3N3_9BACT</name>
<protein>
    <recommendedName>
        <fullName evidence="3">Tellurite resistance protein TerB</fullName>
    </recommendedName>
</protein>
<reference evidence="1 2" key="1">
    <citation type="submission" date="2024-09" db="EMBL/GenBank/DDBJ databases">
        <authorList>
            <person name="Sun Q."/>
            <person name="Mori K."/>
        </authorList>
    </citation>
    <scope>NUCLEOTIDE SEQUENCE [LARGE SCALE GENOMIC DNA]</scope>
    <source>
        <strain evidence="1 2">CECT 7682</strain>
    </source>
</reference>
<dbReference type="RefSeq" id="WP_290246625.1">
    <property type="nucleotide sequence ID" value="NZ_JAUFQT010000001.1"/>
</dbReference>
<sequence length="145" mass="16930">MQKEFEKLSQQDRELLLKAPVLVSLLAASTDGAFDEEEKADAIELAHFRTFTAIPELQPFYREVEKIIKSQWEQLTQQYSPLDEMNHQALGQEVEEVNKVILKLDEDYARWLTKSLKSYAKHVSEIHRNFFEFFVFPPNVPGITD</sequence>
<accession>A0ABV5J3N3</accession>
<comment type="caution">
    <text evidence="1">The sequence shown here is derived from an EMBL/GenBank/DDBJ whole genome shotgun (WGS) entry which is preliminary data.</text>
</comment>
<evidence type="ECO:0000313" key="1">
    <source>
        <dbReference type="EMBL" id="MFB9211411.1"/>
    </source>
</evidence>
<evidence type="ECO:0008006" key="3">
    <source>
        <dbReference type="Google" id="ProtNLM"/>
    </source>
</evidence>
<gene>
    <name evidence="1" type="ORF">ACFFUR_06315</name>
</gene>